<keyword evidence="2" id="KW-1185">Reference proteome</keyword>
<gene>
    <name evidence="1" type="ORF">WMO64_09150</name>
</gene>
<evidence type="ECO:0000313" key="2">
    <source>
        <dbReference type="Proteomes" id="UP001464378"/>
    </source>
</evidence>
<accession>A0ABV1ECA1</accession>
<sequence>MSDWASGIVDVTGTKASIEAFLNRFLYDAEPSTVPGVRYFARSVLYESRDKIQEDLDSVFLDVPEGEEREYRVYPEFAWSAAYCLAGLYSMKYPGQCAGLADACVEDQVDVIIRTKAASEGFQELIQCNRIGVLICQADSLHNARCKNCGQIESMADFETLDDLECSECGGTEFEMSEEM</sequence>
<evidence type="ECO:0000313" key="1">
    <source>
        <dbReference type="EMBL" id="MEQ2443638.1"/>
    </source>
</evidence>
<proteinExistence type="predicted"/>
<organism evidence="1 2">
    <name type="scientific">Pseudoflavonifractor intestinihominis</name>
    <dbReference type="NCBI Taxonomy" id="3133171"/>
    <lineage>
        <taxon>Bacteria</taxon>
        <taxon>Bacillati</taxon>
        <taxon>Bacillota</taxon>
        <taxon>Clostridia</taxon>
        <taxon>Eubacteriales</taxon>
        <taxon>Oscillospiraceae</taxon>
        <taxon>Pseudoflavonifractor</taxon>
    </lineage>
</organism>
<dbReference type="RefSeq" id="WP_033117911.1">
    <property type="nucleotide sequence ID" value="NZ_JBBMFK010000013.1"/>
</dbReference>
<protein>
    <submittedName>
        <fullName evidence="1">Uncharacterized protein</fullName>
    </submittedName>
</protein>
<comment type="caution">
    <text evidence="1">The sequence shown here is derived from an EMBL/GenBank/DDBJ whole genome shotgun (WGS) entry which is preliminary data.</text>
</comment>
<reference evidence="1 2" key="1">
    <citation type="submission" date="2024-03" db="EMBL/GenBank/DDBJ databases">
        <title>Human intestinal bacterial collection.</title>
        <authorList>
            <person name="Pauvert C."/>
            <person name="Hitch T.C.A."/>
            <person name="Clavel T."/>
        </authorList>
    </citation>
    <scope>NUCLEOTIDE SEQUENCE [LARGE SCALE GENOMIC DNA]</scope>
    <source>
        <strain evidence="1 2">CLA-AP-H29</strain>
    </source>
</reference>
<dbReference type="EMBL" id="JBBMFK010000013">
    <property type="protein sequence ID" value="MEQ2443638.1"/>
    <property type="molecule type" value="Genomic_DNA"/>
</dbReference>
<name>A0ABV1ECA1_9FIRM</name>
<dbReference type="Proteomes" id="UP001464378">
    <property type="component" value="Unassembled WGS sequence"/>
</dbReference>